<evidence type="ECO:0000256" key="7">
    <source>
        <dbReference type="ARBA" id="ARBA00022889"/>
    </source>
</evidence>
<evidence type="ECO:0000256" key="10">
    <source>
        <dbReference type="ARBA" id="ARBA00023018"/>
    </source>
</evidence>
<evidence type="ECO:0000256" key="17">
    <source>
        <dbReference type="SAM" id="Phobius"/>
    </source>
</evidence>
<dbReference type="CDD" id="cd00063">
    <property type="entry name" value="FN3"/>
    <property type="match status" value="6"/>
</dbReference>
<feature type="region of interest" description="Disordered" evidence="16">
    <location>
        <begin position="1787"/>
        <end position="1808"/>
    </location>
</feature>
<dbReference type="GO" id="GO:0030154">
    <property type="term" value="P:cell differentiation"/>
    <property type="evidence" value="ECO:0007669"/>
    <property type="project" value="UniProtKB-ARBA"/>
</dbReference>
<feature type="domain" description="Ig-like" evidence="18">
    <location>
        <begin position="204"/>
        <end position="295"/>
    </location>
</feature>
<evidence type="ECO:0000256" key="16">
    <source>
        <dbReference type="SAM" id="MobiDB-lite"/>
    </source>
</evidence>
<keyword evidence="6" id="KW-0677">Repeat</keyword>
<accession>T1JD52</accession>
<feature type="domain" description="Fibronectin type-III" evidence="19">
    <location>
        <begin position="873"/>
        <end position="968"/>
    </location>
</feature>
<dbReference type="InterPro" id="IPR003599">
    <property type="entry name" value="Ig_sub"/>
</dbReference>
<evidence type="ECO:0000313" key="20">
    <source>
        <dbReference type="EnsemblMetazoa" id="SMAR011727-PD"/>
    </source>
</evidence>
<dbReference type="PANTHER" id="PTHR44170">
    <property type="entry name" value="PROTEIN SIDEKICK"/>
    <property type="match status" value="1"/>
</dbReference>
<evidence type="ECO:0000259" key="19">
    <source>
        <dbReference type="PROSITE" id="PS50853"/>
    </source>
</evidence>
<evidence type="ECO:0000256" key="12">
    <source>
        <dbReference type="ARBA" id="ARBA00023157"/>
    </source>
</evidence>
<dbReference type="PROSITE" id="PS50835">
    <property type="entry name" value="IG_LIKE"/>
    <property type="match status" value="10"/>
</dbReference>
<feature type="compositionally biased region" description="Polar residues" evidence="16">
    <location>
        <begin position="1746"/>
        <end position="1755"/>
    </location>
</feature>
<dbReference type="InterPro" id="IPR013098">
    <property type="entry name" value="Ig_I-set"/>
</dbReference>
<evidence type="ECO:0000256" key="2">
    <source>
        <dbReference type="ARBA" id="ARBA00004479"/>
    </source>
</evidence>
<feature type="domain" description="Ig-like" evidence="18">
    <location>
        <begin position="774"/>
        <end position="866"/>
    </location>
</feature>
<feature type="domain" description="Ig-like" evidence="18">
    <location>
        <begin position="1274"/>
        <end position="1358"/>
    </location>
</feature>
<feature type="domain" description="Ig-like" evidence="18">
    <location>
        <begin position="675"/>
        <end position="769"/>
    </location>
</feature>
<evidence type="ECO:0000256" key="14">
    <source>
        <dbReference type="ARBA" id="ARBA00023319"/>
    </source>
</evidence>
<evidence type="ECO:0000259" key="18">
    <source>
        <dbReference type="PROSITE" id="PS50835"/>
    </source>
</evidence>
<feature type="domain" description="Ig-like" evidence="18">
    <location>
        <begin position="577"/>
        <end position="670"/>
    </location>
</feature>
<keyword evidence="9 17" id="KW-1133">Transmembrane helix</keyword>
<feature type="region of interest" description="Disordered" evidence="16">
    <location>
        <begin position="1678"/>
        <end position="1698"/>
    </location>
</feature>
<dbReference type="HOGENOM" id="CLU_001038_4_0_1"/>
<dbReference type="InterPro" id="IPR036116">
    <property type="entry name" value="FN3_sf"/>
</dbReference>
<evidence type="ECO:0000256" key="1">
    <source>
        <dbReference type="ARBA" id="ARBA00004236"/>
    </source>
</evidence>
<keyword evidence="21" id="KW-1185">Reference proteome</keyword>
<dbReference type="SMART" id="SM00409">
    <property type="entry name" value="IG"/>
    <property type="match status" value="10"/>
</dbReference>
<dbReference type="PANTHER" id="PTHR44170:SF56">
    <property type="entry name" value="FIBRONECTIN TYPE-III DOMAIN-CONTAINING PROTEIN"/>
    <property type="match status" value="1"/>
</dbReference>
<keyword evidence="10" id="KW-0770">Synapse</keyword>
<protein>
    <recommendedName>
        <fullName evidence="22">Down syndrome cell adhesion molecule</fullName>
    </recommendedName>
</protein>
<feature type="domain" description="Ig-like" evidence="18">
    <location>
        <begin position="388"/>
        <end position="481"/>
    </location>
</feature>
<feature type="region of interest" description="Disordered" evidence="16">
    <location>
        <begin position="1712"/>
        <end position="1769"/>
    </location>
</feature>
<dbReference type="FunFam" id="2.60.40.10:FF:000005">
    <property type="entry name" value="Neuronal cell adhesion molecule"/>
    <property type="match status" value="1"/>
</dbReference>
<organism evidence="20 21">
    <name type="scientific">Strigamia maritima</name>
    <name type="common">European centipede</name>
    <name type="synonym">Geophilus maritimus</name>
    <dbReference type="NCBI Taxonomy" id="126957"/>
    <lineage>
        <taxon>Eukaryota</taxon>
        <taxon>Metazoa</taxon>
        <taxon>Ecdysozoa</taxon>
        <taxon>Arthropoda</taxon>
        <taxon>Myriapoda</taxon>
        <taxon>Chilopoda</taxon>
        <taxon>Pleurostigmophora</taxon>
        <taxon>Geophilomorpha</taxon>
        <taxon>Linotaeniidae</taxon>
        <taxon>Strigamia</taxon>
    </lineage>
</organism>
<feature type="domain" description="Fibronectin type-III" evidence="19">
    <location>
        <begin position="1180"/>
        <end position="1274"/>
    </location>
</feature>
<dbReference type="FunFam" id="2.60.40.10:FF:000333">
    <property type="entry name" value="Down syndrome cell adhesion molecule"/>
    <property type="match status" value="1"/>
</dbReference>
<dbReference type="FunFam" id="2.60.40.10:FF:000028">
    <property type="entry name" value="Neuronal cell adhesion molecule"/>
    <property type="match status" value="1"/>
</dbReference>
<dbReference type="InterPro" id="IPR036179">
    <property type="entry name" value="Ig-like_dom_sf"/>
</dbReference>
<evidence type="ECO:0008006" key="22">
    <source>
        <dbReference type="Google" id="ProtNLM"/>
    </source>
</evidence>
<dbReference type="FunFam" id="2.60.40.10:FF:000017">
    <property type="entry name" value="Down syndrome cell adhesion molecule b"/>
    <property type="match status" value="1"/>
</dbReference>
<feature type="domain" description="Ig-like" evidence="18">
    <location>
        <begin position="486"/>
        <end position="572"/>
    </location>
</feature>
<dbReference type="FunFam" id="2.60.40.10:FF:000104">
    <property type="entry name" value="Down syndrome cell adhesion molecule b"/>
    <property type="match status" value="1"/>
</dbReference>
<evidence type="ECO:0000256" key="8">
    <source>
        <dbReference type="ARBA" id="ARBA00022902"/>
    </source>
</evidence>
<keyword evidence="3" id="KW-1003">Cell membrane</keyword>
<feature type="compositionally biased region" description="Polar residues" evidence="16">
    <location>
        <begin position="1794"/>
        <end position="1808"/>
    </location>
</feature>
<keyword evidence="5" id="KW-0732">Signal</keyword>
<evidence type="ECO:0000256" key="15">
    <source>
        <dbReference type="ARBA" id="ARBA00034103"/>
    </source>
</evidence>
<proteinExistence type="predicted"/>
<dbReference type="SUPFAM" id="SSF49265">
    <property type="entry name" value="Fibronectin type III"/>
    <property type="match status" value="3"/>
</dbReference>
<dbReference type="PhylomeDB" id="T1JD52"/>
<dbReference type="SMART" id="SM00408">
    <property type="entry name" value="IGc2"/>
    <property type="match status" value="10"/>
</dbReference>
<reference evidence="20" key="2">
    <citation type="submission" date="2015-02" db="UniProtKB">
        <authorList>
            <consortium name="EnsemblMetazoa"/>
        </authorList>
    </citation>
    <scope>IDENTIFICATION</scope>
</reference>
<dbReference type="Pfam" id="PF07679">
    <property type="entry name" value="I-set"/>
    <property type="match status" value="4"/>
</dbReference>
<dbReference type="EMBL" id="JH432094">
    <property type="status" value="NOT_ANNOTATED_CDS"/>
    <property type="molecule type" value="Genomic_DNA"/>
</dbReference>
<feature type="domain" description="Ig-like" evidence="18">
    <location>
        <begin position="95"/>
        <end position="190"/>
    </location>
</feature>
<evidence type="ECO:0000256" key="11">
    <source>
        <dbReference type="ARBA" id="ARBA00023136"/>
    </source>
</evidence>
<dbReference type="GO" id="GO:0009653">
    <property type="term" value="P:anatomical structure morphogenesis"/>
    <property type="evidence" value="ECO:0007669"/>
    <property type="project" value="UniProtKB-ARBA"/>
</dbReference>
<feature type="domain" description="Fibronectin type-III" evidence="19">
    <location>
        <begin position="973"/>
        <end position="1074"/>
    </location>
</feature>
<comment type="subcellular location">
    <subcellularLocation>
        <location evidence="1">Cell membrane</location>
    </subcellularLocation>
    <subcellularLocation>
        <location evidence="2">Membrane</location>
        <topology evidence="2">Single-pass type I membrane protein</topology>
    </subcellularLocation>
    <subcellularLocation>
        <location evidence="15">Synapse</location>
    </subcellularLocation>
</comment>
<dbReference type="SMART" id="SM00406">
    <property type="entry name" value="IGv"/>
    <property type="match status" value="4"/>
</dbReference>
<dbReference type="InterPro" id="IPR007110">
    <property type="entry name" value="Ig-like_dom"/>
</dbReference>
<evidence type="ECO:0000256" key="3">
    <source>
        <dbReference type="ARBA" id="ARBA00022475"/>
    </source>
</evidence>
<dbReference type="Pfam" id="PF00041">
    <property type="entry name" value="fn3"/>
    <property type="match status" value="5"/>
</dbReference>
<keyword evidence="13" id="KW-0325">Glycoprotein</keyword>
<dbReference type="Pfam" id="PF25059">
    <property type="entry name" value="FN3_DSCAM-DSCAML_C"/>
    <property type="match status" value="1"/>
</dbReference>
<evidence type="ECO:0000256" key="9">
    <source>
        <dbReference type="ARBA" id="ARBA00022989"/>
    </source>
</evidence>
<evidence type="ECO:0000313" key="21">
    <source>
        <dbReference type="Proteomes" id="UP000014500"/>
    </source>
</evidence>
<dbReference type="SMART" id="SM00060">
    <property type="entry name" value="FN3"/>
    <property type="match status" value="6"/>
</dbReference>
<feature type="domain" description="Ig-like" evidence="18">
    <location>
        <begin position="1"/>
        <end position="89"/>
    </location>
</feature>
<dbReference type="InterPro" id="IPR003598">
    <property type="entry name" value="Ig_sub2"/>
</dbReference>
<dbReference type="SUPFAM" id="SSF48726">
    <property type="entry name" value="Immunoglobulin"/>
    <property type="match status" value="10"/>
</dbReference>
<feature type="domain" description="Fibronectin type-III" evidence="19">
    <location>
        <begin position="1373"/>
        <end position="1466"/>
    </location>
</feature>
<evidence type="ECO:0000256" key="4">
    <source>
        <dbReference type="ARBA" id="ARBA00022692"/>
    </source>
</evidence>
<dbReference type="InterPro" id="IPR013106">
    <property type="entry name" value="Ig_V-set"/>
</dbReference>
<sequence>EPPNNVDFSNTTGVTIECLATGDPLPHITWESSTGTSIGSLDGVREVLPNGDLVFPPFKAEEFRQDAHAAVYRCAATNAAGTVLSRDVHVRAVVPQPYDIQVYDVYAIVKTTAVLKCHVPSFLEEHVRVTMWLRDEVLIIEPTSIMDGKYAVLPSGELHVRDVEMEDSGSSYRCHVKHSLTGETHFSSASGRLYVREPQGSVPPKITDIMTAVHVTEGETVILPCVAQGHSAPKAEWFAKLNKRQLFPLHIGERVQQTSGALIIHRAQTSDSGTYVCDVSNEAGNDRGETTLTVTASLTVSILPEKQVVDIGKSATFRCVVTGFPVVYVSWYKDGRKLQSDAEKTLSDDTITIASVHVTDKGMYQCLVSNNQESAQGAGQLILGDAAPELVGVFDDNTLESGTDVSLACVATGSPAPVITWFVDDVSLQTSERIRVVGRADTDGSIVSVLNVTETRWEDGGTYRCLANNKAGTVEHIARLNIYGRPAIRPLDKVTAVAGEDVRLNCFYYGYPVTSINWEKDGRALPFNLRQIAFPNGTVVIRKVQRATDSGKYTCTVVNDKGQSAQEHVEMAVMVPPKITPFSFQDELVREGMRARLQCVASEGDAPLYLRWTKDGNPLQESGLAGVTVRDLDDYSSILSISHVTPRHNGNYTCIATNEAATAQYTAQLSVNVPPRWTLEPRDSSMLLGHSLQLDCQANGFPEPKVTWMKTQGATVGEFVEPVEMSPDLSILSNGSLLFIRAREYHAGHYFCKASNGIGDGLSTAVHVTVQVPPRFDVKFVNQSLKRGEGFRLECPPNGDKPMSFMWKKDGVLLDPLADTRYKIESPADRGVSDLTVEEATRIDTGIYNCKAENEFGTDDTNLQITVFEPPDAPGDIRIQNIGSRNVHVTWSHPFNGHTRIIKYVVEYNQGPEEWEDGLVELAVSGWDTNVTLHGLRPATHYQLRMFAENELGLSSPGDFVTFLTKEEAPAGAPVDVEADAVDANTVVVRWRPPERHVWHGKLRGYTITYYKKLDSTDAPNFRTVQVEDGSEGNHSAFITDLEKFTKYSLTISAFNDQGQGPKSEEILVMTSEDVPSEPPTDVQCLAYTSQSIYITWQAPLSTSFNGILRGYKVFFAKADDTTAEDGSLEFKSTTVVRTTLHGLEKYTNYSLRVAAFTKVGDGAASDFVYCRTMDDVPDVPADVKAIPASKESVLVAWKPPLHSNGVVTKYYVYAKHENDPEEDAMKHTAPPSALYHEISGLKTDQSYEFWVTAATMIGESSRSKMVSEAPQGPMVPARIAAFDSVVTTLWKKYIKLPCKAVGNPATERMWTLTPVQSTRAHTVKESDRLRILPDGNLMVKNVQWNDSGNYTCQVKNGFGYDQIVYVVNILAPPSAPIINVLETTPTSIVLEWKLDTDGGTNVQGYTLNYKRESGHWEQRDLAPDSDSYTLSGLKCGSHYQMYMTAFNKINTGVASEVIVAATNGTVADVPAKEDLIDEDVDYVTLDLHVWHSDSCPVSTFKVEYKQKNSLNWHLLTDELKAEQEKYVIRNLTPGTAYLLRVTALNGAGPSVATYDFITLSRQGVHEDPRGILFYLDLRIIIPLAALVIVVILVLSVTCICANRRGNAARKMKGMDSQNGPHRPCLRTDSTLSSFAYLQRHRSSCDGSILRSDTQEKSIPYSTYNLPNLRSSAEFKTFGQRNSVSDPPPLPPPQNDFDEADAQALQHFSRPPVTNLQSFPSPNGKMQRTGYPVAIPTAPTPPPQIDANSADQTGSPGLKKVPEVPPKPNMVTMETRFSSSPDKVRVRVLPGAPNNGTSDGFGSLDKSTLRSPYITNIDTTPATIPPRYDWRQ</sequence>
<keyword evidence="7" id="KW-0130">Cell adhesion</keyword>
<feature type="domain" description="Fibronectin type-III" evidence="19">
    <location>
        <begin position="1079"/>
        <end position="1176"/>
    </location>
</feature>
<dbReference type="InterPro" id="IPR013783">
    <property type="entry name" value="Ig-like_fold"/>
</dbReference>
<dbReference type="Proteomes" id="UP000014500">
    <property type="component" value="Unassembled WGS sequence"/>
</dbReference>
<dbReference type="InterPro" id="IPR056754">
    <property type="entry name" value="DSCAM/DSCAML_C"/>
</dbReference>
<dbReference type="GO" id="GO:0007399">
    <property type="term" value="P:nervous system development"/>
    <property type="evidence" value="ECO:0007669"/>
    <property type="project" value="UniProtKB-KW"/>
</dbReference>
<keyword evidence="12" id="KW-1015">Disulfide bond</keyword>
<dbReference type="PROSITE" id="PS50853">
    <property type="entry name" value="FN3"/>
    <property type="match status" value="6"/>
</dbReference>
<dbReference type="Pfam" id="PF13927">
    <property type="entry name" value="Ig_3"/>
    <property type="match status" value="4"/>
</dbReference>
<feature type="domain" description="Ig-like" evidence="18">
    <location>
        <begin position="298"/>
        <end position="382"/>
    </location>
</feature>
<dbReference type="FunFam" id="2.60.40.10:FF:000324">
    <property type="entry name" value="Down syndrome cell adhesion molecule, isoform D"/>
    <property type="match status" value="1"/>
</dbReference>
<feature type="domain" description="Fibronectin type-III" evidence="19">
    <location>
        <begin position="1470"/>
        <end position="1564"/>
    </location>
</feature>
<dbReference type="GO" id="GO:0005886">
    <property type="term" value="C:plasma membrane"/>
    <property type="evidence" value="ECO:0007669"/>
    <property type="project" value="UniProtKB-SubCell"/>
</dbReference>
<keyword evidence="8" id="KW-0524">Neurogenesis</keyword>
<dbReference type="InterPro" id="IPR003961">
    <property type="entry name" value="FN3_dom"/>
</dbReference>
<reference evidence="21" key="1">
    <citation type="submission" date="2011-05" db="EMBL/GenBank/DDBJ databases">
        <authorList>
            <person name="Richards S.R."/>
            <person name="Qu J."/>
            <person name="Jiang H."/>
            <person name="Jhangiani S.N."/>
            <person name="Agravi P."/>
            <person name="Goodspeed R."/>
            <person name="Gross S."/>
            <person name="Mandapat C."/>
            <person name="Jackson L."/>
            <person name="Mathew T."/>
            <person name="Pu L."/>
            <person name="Thornton R."/>
            <person name="Saada N."/>
            <person name="Wilczek-Boney K.B."/>
            <person name="Lee S."/>
            <person name="Kovar C."/>
            <person name="Wu Y."/>
            <person name="Scherer S.E."/>
            <person name="Worley K.C."/>
            <person name="Muzny D.M."/>
            <person name="Gibbs R."/>
        </authorList>
    </citation>
    <scope>NUCLEOTIDE SEQUENCE</scope>
    <source>
        <strain evidence="21">Brora</strain>
    </source>
</reference>
<dbReference type="CDD" id="cd20958">
    <property type="entry name" value="IgI_5_Dscam"/>
    <property type="match status" value="1"/>
</dbReference>
<evidence type="ECO:0000256" key="5">
    <source>
        <dbReference type="ARBA" id="ARBA00022729"/>
    </source>
</evidence>
<feature type="compositionally biased region" description="Polar residues" evidence="16">
    <location>
        <begin position="1712"/>
        <end position="1726"/>
    </location>
</feature>
<name>T1JD52_STRMM</name>
<dbReference type="STRING" id="126957.T1JD52"/>
<keyword evidence="14" id="KW-0393">Immunoglobulin domain</keyword>
<keyword evidence="4 17" id="KW-0812">Transmembrane</keyword>
<evidence type="ECO:0000256" key="6">
    <source>
        <dbReference type="ARBA" id="ARBA00022737"/>
    </source>
</evidence>
<dbReference type="EnsemblMetazoa" id="SMAR011727-RD">
    <property type="protein sequence ID" value="SMAR011727-PD"/>
    <property type="gene ID" value="SMAR011727"/>
</dbReference>
<evidence type="ECO:0000256" key="13">
    <source>
        <dbReference type="ARBA" id="ARBA00023180"/>
    </source>
</evidence>
<feature type="transmembrane region" description="Helical" evidence="17">
    <location>
        <begin position="1580"/>
        <end position="1603"/>
    </location>
</feature>
<dbReference type="GO" id="GO:0045202">
    <property type="term" value="C:synapse"/>
    <property type="evidence" value="ECO:0007669"/>
    <property type="project" value="UniProtKB-SubCell"/>
</dbReference>
<dbReference type="FunFam" id="2.60.40.10:FF:000032">
    <property type="entry name" value="palladin isoform X1"/>
    <property type="match status" value="1"/>
</dbReference>
<keyword evidence="11 17" id="KW-0472">Membrane</keyword>
<dbReference type="eggNOG" id="KOG3510">
    <property type="taxonomic scope" value="Eukaryota"/>
</dbReference>
<dbReference type="GO" id="GO:0098609">
    <property type="term" value="P:cell-cell adhesion"/>
    <property type="evidence" value="ECO:0007669"/>
    <property type="project" value="UniProtKB-ARBA"/>
</dbReference>
<dbReference type="Gene3D" id="2.60.40.10">
    <property type="entry name" value="Immunoglobulins"/>
    <property type="match status" value="16"/>
</dbReference>
<dbReference type="FunFam" id="2.60.40.10:FF:000093">
    <property type="entry name" value="Down syndrome cell adhesion molecule, isoform B"/>
    <property type="match status" value="1"/>
</dbReference>
<dbReference type="OMA" id="FIRAREY"/>